<keyword evidence="2" id="KW-1185">Reference proteome</keyword>
<evidence type="ECO:0000313" key="2">
    <source>
        <dbReference type="Proteomes" id="UP000002505"/>
    </source>
</evidence>
<evidence type="ECO:0000313" key="1">
    <source>
        <dbReference type="EMBL" id="ACL42399.1"/>
    </source>
</evidence>
<organism evidence="1 2">
    <name type="scientific">Pseudarthrobacter chlorophenolicus (strain ATCC 700700 / DSM 12829 / CIP 107037 / JCM 12360 / KCTC 9906 / NCIMB 13794 / A6)</name>
    <name type="common">Arthrobacter chlorophenolicus</name>
    <dbReference type="NCBI Taxonomy" id="452863"/>
    <lineage>
        <taxon>Bacteria</taxon>
        <taxon>Bacillati</taxon>
        <taxon>Actinomycetota</taxon>
        <taxon>Actinomycetes</taxon>
        <taxon>Micrococcales</taxon>
        <taxon>Micrococcaceae</taxon>
        <taxon>Pseudarthrobacter</taxon>
    </lineage>
</organism>
<geneLocation type="plasmid" evidence="1 2">
    <name>pACHL01</name>
</geneLocation>
<dbReference type="KEGG" id="ach:Achl_4448"/>
<dbReference type="EMBL" id="CP001342">
    <property type="protein sequence ID" value="ACL42399.1"/>
    <property type="molecule type" value="Genomic_DNA"/>
</dbReference>
<gene>
    <name evidence="1" type="ordered locus">Achl_4448</name>
</gene>
<reference evidence="1" key="1">
    <citation type="submission" date="2009-01" db="EMBL/GenBank/DDBJ databases">
        <title>Complete sequence of plasmid1 of Arthrobacter chlorophenolicus A6.</title>
        <authorList>
            <consortium name="US DOE Joint Genome Institute"/>
            <person name="Lucas S."/>
            <person name="Copeland A."/>
            <person name="Lapidus A."/>
            <person name="Glavina del Rio T."/>
            <person name="Tice H."/>
            <person name="Bruce D."/>
            <person name="Goodwin L."/>
            <person name="Pitluck S."/>
            <person name="Goltsman E."/>
            <person name="Clum A."/>
            <person name="Larimer F."/>
            <person name="Land M."/>
            <person name="Hauser L."/>
            <person name="Kyrpides N."/>
            <person name="Mikhailova N."/>
            <person name="Jansson J."/>
            <person name="Richardson P."/>
        </authorList>
    </citation>
    <scope>NUCLEOTIDE SEQUENCE [LARGE SCALE GENOMIC DNA]</scope>
    <source>
        <strain evidence="1">A6</strain>
        <plasmid evidence="1">pACHL01</plasmid>
    </source>
</reference>
<sequence length="384" mass="42165">MKDERFDRESNLVTPISGRRDKTINVQPISTVIRSQEKTEPIPGAAEASTVPFTEIGFGRPLSLTIESIFPGSAGWHDRERIGGILVASAVKNPFLNDAAPTAMHYYFKDASAGEALLPSPHEGGSNVVYYSPGMIHSSLDVEVRMSFDRFDPAKLEVWTDAVGKVSNLPIFTAFPPTAGPAAIVYAASTAIKFAARAMDGWFDDDRDWISTWSPLPIAEEGFTSAKASWVLFYGDKEPETVQGVGGSIIAREFDYRGEQYVVDEESGTLRYRQNPEREVLEGAPYILARLSGQEKNQLKKWAPSAVSAVLYERFYGATSDGVASDLVEVVTAFNDMVMAKQVADLDVALKQLPAKDRKGSDLQKKRDGALKNIQDEKIADMLK</sequence>
<dbReference type="Proteomes" id="UP000002505">
    <property type="component" value="Plasmid pACHL01"/>
</dbReference>
<dbReference type="AlphaFoldDB" id="B8HJ02"/>
<dbReference type="HOGENOM" id="CLU_718958_0_0_11"/>
<name>B8HJ02_PSECP</name>
<accession>B8HJ02</accession>
<protein>
    <submittedName>
        <fullName evidence="1">Uncharacterized protein</fullName>
    </submittedName>
</protein>
<proteinExistence type="predicted"/>
<keyword evidence="1" id="KW-0614">Plasmid</keyword>